<accession>A0ABV9U7R8</accession>
<dbReference type="EMBL" id="JBHSIT010000012">
    <property type="protein sequence ID" value="MFC4912417.1"/>
    <property type="molecule type" value="Genomic_DNA"/>
</dbReference>
<evidence type="ECO:0000313" key="3">
    <source>
        <dbReference type="EMBL" id="MFC4912417.1"/>
    </source>
</evidence>
<evidence type="ECO:0000259" key="1">
    <source>
        <dbReference type="Pfam" id="PF13556"/>
    </source>
</evidence>
<feature type="domain" description="PucR C-terminal helix-turn-helix" evidence="1">
    <location>
        <begin position="342"/>
        <end position="399"/>
    </location>
</feature>
<gene>
    <name evidence="3" type="ORF">ACFPCY_34310</name>
</gene>
<evidence type="ECO:0000313" key="4">
    <source>
        <dbReference type="Proteomes" id="UP001595872"/>
    </source>
</evidence>
<dbReference type="Gene3D" id="1.10.10.2840">
    <property type="entry name" value="PucR C-terminal helix-turn-helix domain"/>
    <property type="match status" value="1"/>
</dbReference>
<dbReference type="Pfam" id="PF13556">
    <property type="entry name" value="HTH_30"/>
    <property type="match status" value="1"/>
</dbReference>
<dbReference type="Proteomes" id="UP001595872">
    <property type="component" value="Unassembled WGS sequence"/>
</dbReference>
<dbReference type="Pfam" id="PF25906">
    <property type="entry name" value="PucR-like_N"/>
    <property type="match status" value="1"/>
</dbReference>
<dbReference type="RefSeq" id="WP_378262305.1">
    <property type="nucleotide sequence ID" value="NZ_JBHSIT010000012.1"/>
</dbReference>
<reference evidence="4" key="1">
    <citation type="journal article" date="2019" name="Int. J. Syst. Evol. Microbiol.">
        <title>The Global Catalogue of Microorganisms (GCM) 10K type strain sequencing project: providing services to taxonomists for standard genome sequencing and annotation.</title>
        <authorList>
            <consortium name="The Broad Institute Genomics Platform"/>
            <consortium name="The Broad Institute Genome Sequencing Center for Infectious Disease"/>
            <person name="Wu L."/>
            <person name="Ma J."/>
        </authorList>
    </citation>
    <scope>NUCLEOTIDE SEQUENCE [LARGE SCALE GENOMIC DNA]</scope>
    <source>
        <strain evidence="4">KLKA75</strain>
    </source>
</reference>
<comment type="caution">
    <text evidence="3">The sequence shown here is derived from an EMBL/GenBank/DDBJ whole genome shotgun (WGS) entry which is preliminary data.</text>
</comment>
<name>A0ABV9U7R8_9ACTN</name>
<organism evidence="3 4">
    <name type="scientific">Actinomadura gamaensis</name>
    <dbReference type="NCBI Taxonomy" id="1763541"/>
    <lineage>
        <taxon>Bacteria</taxon>
        <taxon>Bacillati</taxon>
        <taxon>Actinomycetota</taxon>
        <taxon>Actinomycetes</taxon>
        <taxon>Streptosporangiales</taxon>
        <taxon>Thermomonosporaceae</taxon>
        <taxon>Actinomadura</taxon>
    </lineage>
</organism>
<protein>
    <submittedName>
        <fullName evidence="3">PucR family transcriptional regulator</fullName>
    </submittedName>
</protein>
<dbReference type="InterPro" id="IPR051448">
    <property type="entry name" value="CdaR-like_regulators"/>
</dbReference>
<keyword evidence="4" id="KW-1185">Reference proteome</keyword>
<feature type="domain" description="PucR-like N-terminal" evidence="2">
    <location>
        <begin position="25"/>
        <end position="187"/>
    </location>
</feature>
<dbReference type="InterPro" id="IPR025736">
    <property type="entry name" value="PucR_C-HTH_dom"/>
</dbReference>
<dbReference type="InterPro" id="IPR042070">
    <property type="entry name" value="PucR_C-HTH_sf"/>
</dbReference>
<sequence>MPDLSTVVALPPRRIEVAIQVEDGARLAADLREHVPDVAVEAARRIEEELPEFVRPHDPRYAKALILSVEYAIGHFLDLVADPETTSSDVARFWRDIGSGEAREGRTLESWQAAIRIGAGVAVQRLTEHVERLGYRASAADIANTANAVFGYLNQLATIVAEGHADAAARAAGAQHDRRRRLLDQLLRRPAVKDLRDLAREASWPLPRTVAAVALREDGPDSHRPTLPADVLLGLHLTEPCLIVPDPDGPGRARMLEQQLDGWIAAVGPTVEVTEAAKSLRWARQALAAGELGMIDNSGLIIAERHMPIIVMMRERELVERVINRRLAPLFSVRPAQRYRLAVTLLTSLECGFNATEVAGRLHLHAQTVRYRLRQLEELFGDGGYATEDRLELHMALKAWVALNTEPLPQGELRCG</sequence>
<dbReference type="InterPro" id="IPR058663">
    <property type="entry name" value="PucR-like_N"/>
</dbReference>
<proteinExistence type="predicted"/>
<evidence type="ECO:0000259" key="2">
    <source>
        <dbReference type="Pfam" id="PF25906"/>
    </source>
</evidence>
<dbReference type="PANTHER" id="PTHR33744">
    <property type="entry name" value="CARBOHYDRATE DIACID REGULATOR"/>
    <property type="match status" value="1"/>
</dbReference>
<dbReference type="PANTHER" id="PTHR33744:SF1">
    <property type="entry name" value="DNA-BINDING TRANSCRIPTIONAL ACTIVATOR ADER"/>
    <property type="match status" value="1"/>
</dbReference>